<dbReference type="InterPro" id="IPR047678">
    <property type="entry name" value="YjiM-like"/>
</dbReference>
<dbReference type="Proteomes" id="UP000178086">
    <property type="component" value="Unassembled WGS sequence"/>
</dbReference>
<dbReference type="AlphaFoldDB" id="A0A1F2UQ93"/>
<dbReference type="NCBIfam" id="NF040772">
    <property type="entry name" value="double_cubane"/>
    <property type="match status" value="1"/>
</dbReference>
<dbReference type="Gene3D" id="1.20.1270.370">
    <property type="match status" value="1"/>
</dbReference>
<organism evidence="2 3">
    <name type="scientific">Candidatus Aquicultor primus</name>
    <dbReference type="NCBI Taxonomy" id="1797195"/>
    <lineage>
        <taxon>Bacteria</taxon>
        <taxon>Bacillati</taxon>
        <taxon>Actinomycetota</taxon>
        <taxon>Candidatus Aquicultoria</taxon>
        <taxon>Candidatus Aquicultorales</taxon>
        <taxon>Candidatus Aquicultoraceae</taxon>
        <taxon>Candidatus Aquicultor</taxon>
    </lineage>
</organism>
<evidence type="ECO:0000313" key="2">
    <source>
        <dbReference type="EMBL" id="OFW33266.1"/>
    </source>
</evidence>
<sequence length="431" mass="47869">MSEDYRKMWEELGLDLEAHDQLLAVIPQMYGDIYMSQQNRPEGMAYLDFVMSEIHGLRVKELNDLREAGGKVVGAFCLYVPEEVVLAGGAACVGICGGADWGTAEAEKVLPRNLCPLIKSFIGFKLTKVCPYFESSDMIVGETTCDGKKKSYEVLGEYTNVHVMHTPQTKDDASRKLWLEEVKKFKATMEELTGNTIDAAALAQGVATVNAKRAALKRMNEARKASPVPISGKDALLIEQVAFYDDPVRFTQMINKVSDELEQRIADGVGVAPADAPRILISGCPMAIPNWKMHHIVESTGAIIVGEEACIGHRYFRDMVDESPSDLEGELTAVADRYMKLDCACFTPNKERLDNIMQLVEDYKVDGVIHYALQFCDPFTVEYNSVERTLKYAGVPVLKIETDYSMEDAGQLSTRVEAFMEQIKETQGAIV</sequence>
<dbReference type="Gene3D" id="3.40.50.11900">
    <property type="match status" value="1"/>
</dbReference>
<dbReference type="PANTHER" id="PTHR30548:SF1">
    <property type="entry name" value="DEHYDRATASE SUBUNIT MJ0007-RELATED"/>
    <property type="match status" value="1"/>
</dbReference>
<comment type="similarity">
    <text evidence="1">Belongs to the FldB/FldC dehydratase alpha/beta subunit family.</text>
</comment>
<gene>
    <name evidence="2" type="ORF">A2074_05080</name>
</gene>
<comment type="caution">
    <text evidence="2">The sequence shown here is derived from an EMBL/GenBank/DDBJ whole genome shotgun (WGS) entry which is preliminary data.</text>
</comment>
<accession>A0A1F2UQ93</accession>
<evidence type="ECO:0000313" key="3">
    <source>
        <dbReference type="Proteomes" id="UP000178086"/>
    </source>
</evidence>
<reference evidence="2 3" key="1">
    <citation type="journal article" date="2016" name="Nat. Commun.">
        <title>Thousands of microbial genomes shed light on interconnected biogeochemical processes in an aquifer system.</title>
        <authorList>
            <person name="Anantharaman K."/>
            <person name="Brown C.T."/>
            <person name="Hug L.A."/>
            <person name="Sharon I."/>
            <person name="Castelle C.J."/>
            <person name="Probst A.J."/>
            <person name="Thomas B.C."/>
            <person name="Singh A."/>
            <person name="Wilkins M.J."/>
            <person name="Karaoz U."/>
            <person name="Brodie E.L."/>
            <person name="Williams K.H."/>
            <person name="Hubbard S.S."/>
            <person name="Banfield J.F."/>
        </authorList>
    </citation>
    <scope>NUCLEOTIDE SEQUENCE [LARGE SCALE GENOMIC DNA]</scope>
</reference>
<dbReference type="Pfam" id="PF06050">
    <property type="entry name" value="HGD-D"/>
    <property type="match status" value="1"/>
</dbReference>
<name>A0A1F2UQ93_9ACTN</name>
<protein>
    <submittedName>
        <fullName evidence="2">3-hydroxyacyl-ACP dehydratase</fullName>
    </submittedName>
</protein>
<dbReference type="InterPro" id="IPR010327">
    <property type="entry name" value="FldB/FldC_alpha/beta"/>
</dbReference>
<dbReference type="PANTHER" id="PTHR30548">
    <property type="entry name" value="2-HYDROXYGLUTARYL-COA DEHYDRATASE, D-COMPONENT-RELATED"/>
    <property type="match status" value="1"/>
</dbReference>
<evidence type="ECO:0000256" key="1">
    <source>
        <dbReference type="ARBA" id="ARBA00005806"/>
    </source>
</evidence>
<dbReference type="Gene3D" id="3.40.50.11890">
    <property type="match status" value="1"/>
</dbReference>
<proteinExistence type="inferred from homology"/>
<dbReference type="EMBL" id="MELI01000071">
    <property type="protein sequence ID" value="OFW33266.1"/>
    <property type="molecule type" value="Genomic_DNA"/>
</dbReference>
<dbReference type="GO" id="GO:0016836">
    <property type="term" value="F:hydro-lyase activity"/>
    <property type="evidence" value="ECO:0007669"/>
    <property type="project" value="UniProtKB-ARBA"/>
</dbReference>